<feature type="region of interest" description="Disordered" evidence="1">
    <location>
        <begin position="33"/>
        <end position="64"/>
    </location>
</feature>
<dbReference type="GO" id="GO:0035269">
    <property type="term" value="P:protein O-linked glycosylation via mannose"/>
    <property type="evidence" value="ECO:0007669"/>
    <property type="project" value="InterPro"/>
</dbReference>
<protein>
    <submittedName>
        <fullName evidence="2">Uncharacterized protein</fullName>
    </submittedName>
</protein>
<keyword evidence="3" id="KW-1185">Reference proteome</keyword>
<dbReference type="AlphaFoldDB" id="A0A8C9L2T4"/>
<dbReference type="GO" id="GO:0005794">
    <property type="term" value="C:Golgi apparatus"/>
    <property type="evidence" value="ECO:0007669"/>
    <property type="project" value="TreeGrafter"/>
</dbReference>
<dbReference type="Proteomes" id="UP000694428">
    <property type="component" value="Unplaced"/>
</dbReference>
<evidence type="ECO:0000313" key="3">
    <source>
        <dbReference type="Proteomes" id="UP000694428"/>
    </source>
</evidence>
<sequence>MRGARKRLCSALLVAYGLFSLYAAYTVFLRPRRPAASRPPHRDRRGPRGESGGRPRRGTAARIDHVSLGNEEWNPWEADEKSEQVAAQQRYENVLKLVQNARSQLEQTSLRVQIWGKAAIGSVPSLAVCYF</sequence>
<proteinExistence type="predicted"/>
<dbReference type="PANTHER" id="PTHR15576:SF1">
    <property type="entry name" value="RIBITOL-5-PHOSPHATE XYLOSYLTRANSFERASE 1"/>
    <property type="match status" value="1"/>
</dbReference>
<dbReference type="GO" id="GO:0120053">
    <property type="term" value="F:ribitol beta-1,4-xylosyltransferase activity"/>
    <property type="evidence" value="ECO:0007669"/>
    <property type="project" value="InterPro"/>
</dbReference>
<dbReference type="InterPro" id="IPR055286">
    <property type="entry name" value="RXYLT1-like"/>
</dbReference>
<name>A0A8C9L2T4_PAVCR</name>
<dbReference type="PANTHER" id="PTHR15576">
    <property type="entry name" value="RIBITOL-5-PHOSPHATE XYLOSYLTRANSFERASE 1"/>
    <property type="match status" value="1"/>
</dbReference>
<organism evidence="2 3">
    <name type="scientific">Pavo cristatus</name>
    <name type="common">Indian peafowl</name>
    <name type="synonym">Blue peafowl</name>
    <dbReference type="NCBI Taxonomy" id="9049"/>
    <lineage>
        <taxon>Eukaryota</taxon>
        <taxon>Metazoa</taxon>
        <taxon>Chordata</taxon>
        <taxon>Craniata</taxon>
        <taxon>Vertebrata</taxon>
        <taxon>Euteleostomi</taxon>
        <taxon>Archelosauria</taxon>
        <taxon>Archosauria</taxon>
        <taxon>Dinosauria</taxon>
        <taxon>Saurischia</taxon>
        <taxon>Theropoda</taxon>
        <taxon>Coelurosauria</taxon>
        <taxon>Aves</taxon>
        <taxon>Neognathae</taxon>
        <taxon>Galloanserae</taxon>
        <taxon>Galliformes</taxon>
        <taxon>Phasianidae</taxon>
        <taxon>Phasianinae</taxon>
        <taxon>Pavo</taxon>
    </lineage>
</organism>
<evidence type="ECO:0000256" key="1">
    <source>
        <dbReference type="SAM" id="MobiDB-lite"/>
    </source>
</evidence>
<evidence type="ECO:0000313" key="2">
    <source>
        <dbReference type="Ensembl" id="ENSPSTP00000001798.1"/>
    </source>
</evidence>
<dbReference type="Ensembl" id="ENSPSTT00000020006.1">
    <property type="protein sequence ID" value="ENSPSTP00000019100.1"/>
    <property type="gene ID" value="ENSPSTG00000013760.1"/>
</dbReference>
<feature type="compositionally biased region" description="Basic residues" evidence="1">
    <location>
        <begin position="33"/>
        <end position="45"/>
    </location>
</feature>
<accession>A0A8C9L2T4</accession>
<reference evidence="2" key="1">
    <citation type="submission" date="2025-05" db="UniProtKB">
        <authorList>
            <consortium name="Ensembl"/>
        </authorList>
    </citation>
    <scope>IDENTIFICATION</scope>
</reference>
<dbReference type="Ensembl" id="ENSPSTT00000001897.1">
    <property type="protein sequence ID" value="ENSPSTP00000001798.1"/>
    <property type="gene ID" value="ENSPSTG00000001382.1"/>
</dbReference>